<dbReference type="Gene3D" id="1.10.510.10">
    <property type="entry name" value="Transferase(Phosphotransferase) domain 1"/>
    <property type="match status" value="1"/>
</dbReference>
<dbReference type="GO" id="GO:0004674">
    <property type="term" value="F:protein serine/threonine kinase activity"/>
    <property type="evidence" value="ECO:0007669"/>
    <property type="project" value="UniProtKB-KW"/>
</dbReference>
<dbReference type="EMBL" id="MNCJ02000330">
    <property type="protein sequence ID" value="KAF5763472.1"/>
    <property type="molecule type" value="Genomic_DNA"/>
</dbReference>
<gene>
    <name evidence="1" type="ORF">HanXRQr2_Chr15g0680571</name>
</gene>
<keyword evidence="1" id="KW-0418">Kinase</keyword>
<keyword evidence="2" id="KW-1185">Reference proteome</keyword>
<name>A0A9K3DZE4_HELAN</name>
<accession>A0A9K3DZE4</accession>
<dbReference type="SUPFAM" id="SSF56112">
    <property type="entry name" value="Protein kinase-like (PK-like)"/>
    <property type="match status" value="1"/>
</dbReference>
<keyword evidence="1" id="KW-0723">Serine/threonine-protein kinase</keyword>
<protein>
    <submittedName>
        <fullName evidence="1">Non-specific serine/threonine protein kinase</fullName>
        <ecNumber evidence="1">2.7.11.1</ecNumber>
    </submittedName>
</protein>
<keyword evidence="1" id="KW-0808">Transferase</keyword>
<dbReference type="EC" id="2.7.11.1" evidence="1"/>
<sequence length="70" mass="8039">MRFCYLSYKECGSLLGKKIQNFRRCYKGPFVSTWGFATKDNTSKASNILLDSQMNPKIADFSMARLFSPE</sequence>
<dbReference type="Gramene" id="mRNA:HanXRQr2_Chr15g0680571">
    <property type="protein sequence ID" value="mRNA:HanXRQr2_Chr15g0680571"/>
    <property type="gene ID" value="HanXRQr2_Chr15g0680571"/>
</dbReference>
<reference evidence="1" key="1">
    <citation type="journal article" date="2017" name="Nature">
        <title>The sunflower genome provides insights into oil metabolism, flowering and Asterid evolution.</title>
        <authorList>
            <person name="Badouin H."/>
            <person name="Gouzy J."/>
            <person name="Grassa C.J."/>
            <person name="Murat F."/>
            <person name="Staton S.E."/>
            <person name="Cottret L."/>
            <person name="Lelandais-Briere C."/>
            <person name="Owens G.L."/>
            <person name="Carrere S."/>
            <person name="Mayjonade B."/>
            <person name="Legrand L."/>
            <person name="Gill N."/>
            <person name="Kane N.C."/>
            <person name="Bowers J.E."/>
            <person name="Hubner S."/>
            <person name="Bellec A."/>
            <person name="Berard A."/>
            <person name="Berges H."/>
            <person name="Blanchet N."/>
            <person name="Boniface M.C."/>
            <person name="Brunel D."/>
            <person name="Catrice O."/>
            <person name="Chaidir N."/>
            <person name="Claudel C."/>
            <person name="Donnadieu C."/>
            <person name="Faraut T."/>
            <person name="Fievet G."/>
            <person name="Helmstetter N."/>
            <person name="King M."/>
            <person name="Knapp S.J."/>
            <person name="Lai Z."/>
            <person name="Le Paslier M.C."/>
            <person name="Lippi Y."/>
            <person name="Lorenzon L."/>
            <person name="Mandel J.R."/>
            <person name="Marage G."/>
            <person name="Marchand G."/>
            <person name="Marquand E."/>
            <person name="Bret-Mestries E."/>
            <person name="Morien E."/>
            <person name="Nambeesan S."/>
            <person name="Nguyen T."/>
            <person name="Pegot-Espagnet P."/>
            <person name="Pouilly N."/>
            <person name="Raftis F."/>
            <person name="Sallet E."/>
            <person name="Schiex T."/>
            <person name="Thomas J."/>
            <person name="Vandecasteele C."/>
            <person name="Vares D."/>
            <person name="Vear F."/>
            <person name="Vautrin S."/>
            <person name="Crespi M."/>
            <person name="Mangin B."/>
            <person name="Burke J.M."/>
            <person name="Salse J."/>
            <person name="Munos S."/>
            <person name="Vincourt P."/>
            <person name="Rieseberg L.H."/>
            <person name="Langlade N.B."/>
        </authorList>
    </citation>
    <scope>NUCLEOTIDE SEQUENCE</scope>
    <source>
        <tissue evidence="1">Leaves</tissue>
    </source>
</reference>
<proteinExistence type="predicted"/>
<comment type="caution">
    <text evidence="1">The sequence shown here is derived from an EMBL/GenBank/DDBJ whole genome shotgun (WGS) entry which is preliminary data.</text>
</comment>
<reference evidence="1" key="2">
    <citation type="submission" date="2020-06" db="EMBL/GenBank/DDBJ databases">
        <title>Helianthus annuus Genome sequencing and assembly Release 2.</title>
        <authorList>
            <person name="Gouzy J."/>
            <person name="Langlade N."/>
            <person name="Munos S."/>
        </authorList>
    </citation>
    <scope>NUCLEOTIDE SEQUENCE</scope>
    <source>
        <tissue evidence="1">Leaves</tissue>
    </source>
</reference>
<evidence type="ECO:0000313" key="1">
    <source>
        <dbReference type="EMBL" id="KAF5763472.1"/>
    </source>
</evidence>
<dbReference type="AlphaFoldDB" id="A0A9K3DZE4"/>
<evidence type="ECO:0000313" key="2">
    <source>
        <dbReference type="Proteomes" id="UP000215914"/>
    </source>
</evidence>
<dbReference type="Proteomes" id="UP000215914">
    <property type="component" value="Unassembled WGS sequence"/>
</dbReference>
<dbReference type="InterPro" id="IPR011009">
    <property type="entry name" value="Kinase-like_dom_sf"/>
</dbReference>
<organism evidence="1 2">
    <name type="scientific">Helianthus annuus</name>
    <name type="common">Common sunflower</name>
    <dbReference type="NCBI Taxonomy" id="4232"/>
    <lineage>
        <taxon>Eukaryota</taxon>
        <taxon>Viridiplantae</taxon>
        <taxon>Streptophyta</taxon>
        <taxon>Embryophyta</taxon>
        <taxon>Tracheophyta</taxon>
        <taxon>Spermatophyta</taxon>
        <taxon>Magnoliopsida</taxon>
        <taxon>eudicotyledons</taxon>
        <taxon>Gunneridae</taxon>
        <taxon>Pentapetalae</taxon>
        <taxon>asterids</taxon>
        <taxon>campanulids</taxon>
        <taxon>Asterales</taxon>
        <taxon>Asteraceae</taxon>
        <taxon>Asteroideae</taxon>
        <taxon>Heliantheae alliance</taxon>
        <taxon>Heliantheae</taxon>
        <taxon>Helianthus</taxon>
    </lineage>
</organism>